<dbReference type="Proteomes" id="UP000702964">
    <property type="component" value="Unassembled WGS sequence"/>
</dbReference>
<feature type="transmembrane region" description="Helical" evidence="5">
    <location>
        <begin position="476"/>
        <end position="496"/>
    </location>
</feature>
<organism evidence="7 8">
    <name type="scientific">Phytophthora kernoviae 00238/432</name>
    <dbReference type="NCBI Taxonomy" id="1284355"/>
    <lineage>
        <taxon>Eukaryota</taxon>
        <taxon>Sar</taxon>
        <taxon>Stramenopiles</taxon>
        <taxon>Oomycota</taxon>
        <taxon>Peronosporomycetes</taxon>
        <taxon>Peronosporales</taxon>
        <taxon>Peronosporaceae</taxon>
        <taxon>Phytophthora</taxon>
    </lineage>
</organism>
<dbReference type="SUPFAM" id="SSF54695">
    <property type="entry name" value="POZ domain"/>
    <property type="match status" value="1"/>
</dbReference>
<evidence type="ECO:0000256" key="5">
    <source>
        <dbReference type="SAM" id="Phobius"/>
    </source>
</evidence>
<evidence type="ECO:0000313" key="7">
    <source>
        <dbReference type="EMBL" id="KAF4322631.1"/>
    </source>
</evidence>
<dbReference type="Pfam" id="PF04142">
    <property type="entry name" value="Nuc_sug_transp"/>
    <property type="match status" value="1"/>
</dbReference>
<dbReference type="SUPFAM" id="SSF103481">
    <property type="entry name" value="Multidrug resistance efflux transporter EmrE"/>
    <property type="match status" value="1"/>
</dbReference>
<dbReference type="GO" id="GO:0000139">
    <property type="term" value="C:Golgi membrane"/>
    <property type="evidence" value="ECO:0007669"/>
    <property type="project" value="InterPro"/>
</dbReference>
<dbReference type="EMBL" id="AOFI03000064">
    <property type="protein sequence ID" value="KAF4322631.1"/>
    <property type="molecule type" value="Genomic_DNA"/>
</dbReference>
<keyword evidence="2 5" id="KW-0812">Transmembrane</keyword>
<comment type="caution">
    <text evidence="7">The sequence shown here is derived from an EMBL/GenBank/DDBJ whole genome shotgun (WGS) entry which is preliminary data.</text>
</comment>
<sequence length="703" mass="75541">MHLATEVAATEDLLEAEVHAFLRDANLGGDLSLCEFTQWASRRELCNLVVLVCGTQFNLHKHPMLFESQKLHRMARENLEAADSSSCGGAVPVLELSAFPGGADMFETLAIYCYTGEISFSLANLAVMHCAIEFLEMGEDIQQSAKRFLNQQMSQISGGLDCLLQVVNAAETLAQAEPELFRSACESLVASCMDALVERGSVVDADTMLQFFTLPSQRFTELTQRLLTSKVLPSSAPRSESDIATELCVQAKLAQLHRDSNRSPSPSHRIKAQQCVQLLRGEAPDSPKLEKFEMKEEPLDLEVLLSADNSDKLLLKLMDEDLSACTVTTATSALVDASISFGGDSFRFGTPTSMTTTTPAPAPAPAAVAPAKEAPASSSSWIGYAAMVLLAMQFGLQPILYKEFAGNVKNSSVLVIACEVFKLLLSLLTLMSSGALGSVIKTWNLHDSLMASGLPACTYAIQNVLIQIAYQHLPSIVFNLINQTKLLSAALFLYFLMGTRFSFQQCFAMLLLLSAAVLLSLAKNGGGDDSAAPALSVELGLVPVLLASLLSGLGSALTQRSMQQHKRDAALVTMELSVYGSLFLMLPAIWSTIVKTPASESPAVNVIKNLDKVFEGCNYYTLIPVVSNALGGILVGTVTKHVGGVLKSFALICGIAFTAFVESYVYGAVLPQEVFIAAGLVAISMTIYSSFPYVKKEAKAKKE</sequence>
<feature type="transmembrane region" description="Helical" evidence="5">
    <location>
        <begin position="649"/>
        <end position="669"/>
    </location>
</feature>
<dbReference type="InterPro" id="IPR000210">
    <property type="entry name" value="BTB/POZ_dom"/>
</dbReference>
<dbReference type="InterPro" id="IPR037185">
    <property type="entry name" value="EmrE-like"/>
</dbReference>
<feature type="transmembrane region" description="Helical" evidence="5">
    <location>
        <begin position="675"/>
        <end position="694"/>
    </location>
</feature>
<proteinExistence type="predicted"/>
<evidence type="ECO:0000256" key="1">
    <source>
        <dbReference type="ARBA" id="ARBA00004141"/>
    </source>
</evidence>
<protein>
    <recommendedName>
        <fullName evidence="6">BTB domain-containing protein</fullName>
    </recommendedName>
</protein>
<evidence type="ECO:0000313" key="8">
    <source>
        <dbReference type="Proteomes" id="UP000702964"/>
    </source>
</evidence>
<evidence type="ECO:0000256" key="4">
    <source>
        <dbReference type="ARBA" id="ARBA00023136"/>
    </source>
</evidence>
<feature type="transmembrane region" description="Helical" evidence="5">
    <location>
        <begin position="569"/>
        <end position="590"/>
    </location>
</feature>
<dbReference type="InterPro" id="IPR007271">
    <property type="entry name" value="Nuc_sug_transpt"/>
</dbReference>
<comment type="subcellular location">
    <subcellularLocation>
        <location evidence="1">Membrane</location>
        <topology evidence="1">Multi-pass membrane protein</topology>
    </subcellularLocation>
</comment>
<reference evidence="7" key="1">
    <citation type="journal article" date="2015" name="Genom Data">
        <title>Draft genome sequences of Phytophthora kernoviae and Phytophthora ramorum lineage EU2 from Scotland.</title>
        <authorList>
            <person name="Sambles C."/>
            <person name="Schlenzig A."/>
            <person name="O'Neill P."/>
            <person name="Grant M."/>
            <person name="Studholme D.J."/>
        </authorList>
    </citation>
    <scope>NUCLEOTIDE SEQUENCE</scope>
    <source>
        <strain evidence="7">00238/432</strain>
    </source>
</reference>
<feature type="transmembrane region" description="Helical" evidence="5">
    <location>
        <begin position="534"/>
        <end position="557"/>
    </location>
</feature>
<evidence type="ECO:0000256" key="2">
    <source>
        <dbReference type="ARBA" id="ARBA00022692"/>
    </source>
</evidence>
<feature type="transmembrane region" description="Helical" evidence="5">
    <location>
        <begin position="619"/>
        <end position="637"/>
    </location>
</feature>
<keyword evidence="4 5" id="KW-0472">Membrane</keyword>
<dbReference type="Gene3D" id="3.30.710.10">
    <property type="entry name" value="Potassium Channel Kv1.1, Chain A"/>
    <property type="match status" value="1"/>
</dbReference>
<gene>
    <name evidence="7" type="ORF">G195_004145</name>
</gene>
<dbReference type="AlphaFoldDB" id="A0A8J4SM98"/>
<evidence type="ECO:0000259" key="6">
    <source>
        <dbReference type="PROSITE" id="PS50097"/>
    </source>
</evidence>
<dbReference type="PANTHER" id="PTHR10231">
    <property type="entry name" value="NUCLEOTIDE-SUGAR TRANSMEMBRANE TRANSPORTER"/>
    <property type="match status" value="1"/>
</dbReference>
<feature type="transmembrane region" description="Helical" evidence="5">
    <location>
        <begin position="503"/>
        <end position="522"/>
    </location>
</feature>
<dbReference type="PROSITE" id="PS50097">
    <property type="entry name" value="BTB"/>
    <property type="match status" value="1"/>
</dbReference>
<reference evidence="7" key="2">
    <citation type="submission" date="2020-02" db="EMBL/GenBank/DDBJ databases">
        <authorList>
            <person name="Studholme D.J."/>
        </authorList>
    </citation>
    <scope>NUCLEOTIDE SEQUENCE</scope>
    <source>
        <strain evidence="7">00238/432</strain>
    </source>
</reference>
<evidence type="ECO:0000256" key="3">
    <source>
        <dbReference type="ARBA" id="ARBA00022989"/>
    </source>
</evidence>
<accession>A0A8J4SM98</accession>
<keyword evidence="3 5" id="KW-1133">Transmembrane helix</keyword>
<dbReference type="GO" id="GO:0015165">
    <property type="term" value="F:pyrimidine nucleotide-sugar transmembrane transporter activity"/>
    <property type="evidence" value="ECO:0007669"/>
    <property type="project" value="InterPro"/>
</dbReference>
<name>A0A8J4SM98_9STRA</name>
<feature type="domain" description="BTB" evidence="6">
    <location>
        <begin position="46"/>
        <end position="122"/>
    </location>
</feature>
<dbReference type="InterPro" id="IPR011333">
    <property type="entry name" value="SKP1/BTB/POZ_sf"/>
</dbReference>